<feature type="transmembrane region" description="Helical" evidence="8">
    <location>
        <begin position="111"/>
        <end position="129"/>
    </location>
</feature>
<dbReference type="PRINTS" id="PR00171">
    <property type="entry name" value="SUGRTRNSPORT"/>
</dbReference>
<dbReference type="FunFam" id="1.20.1250.20:FF:000218">
    <property type="entry name" value="facilitated trehalose transporter Tret1"/>
    <property type="match status" value="1"/>
</dbReference>
<keyword evidence="5 8" id="KW-0812">Transmembrane</keyword>
<evidence type="ECO:0000256" key="2">
    <source>
        <dbReference type="ARBA" id="ARBA00022448"/>
    </source>
</evidence>
<feature type="transmembrane region" description="Helical" evidence="8">
    <location>
        <begin position="88"/>
        <end position="105"/>
    </location>
</feature>
<dbReference type="InterPro" id="IPR036259">
    <property type="entry name" value="MFS_trans_sf"/>
</dbReference>
<dbReference type="AlphaFoldDB" id="A0A8D8R8P2"/>
<dbReference type="PROSITE" id="PS50850">
    <property type="entry name" value="MFS"/>
    <property type="match status" value="1"/>
</dbReference>
<evidence type="ECO:0000256" key="7">
    <source>
        <dbReference type="ARBA" id="ARBA00023136"/>
    </source>
</evidence>
<keyword evidence="3" id="KW-1003">Cell membrane</keyword>
<evidence type="ECO:0000256" key="1">
    <source>
        <dbReference type="ARBA" id="ARBA00004651"/>
    </source>
</evidence>
<evidence type="ECO:0000256" key="6">
    <source>
        <dbReference type="ARBA" id="ARBA00022989"/>
    </source>
</evidence>
<feature type="transmembrane region" description="Helical" evidence="8">
    <location>
        <begin position="392"/>
        <end position="411"/>
    </location>
</feature>
<reference evidence="10" key="1">
    <citation type="submission" date="2021-05" db="EMBL/GenBank/DDBJ databases">
        <authorList>
            <person name="Alioto T."/>
            <person name="Alioto T."/>
            <person name="Gomez Garrido J."/>
        </authorList>
    </citation>
    <scope>NUCLEOTIDE SEQUENCE</scope>
</reference>
<dbReference type="InterPro" id="IPR020846">
    <property type="entry name" value="MFS_dom"/>
</dbReference>
<dbReference type="GO" id="GO:0005886">
    <property type="term" value="C:plasma membrane"/>
    <property type="evidence" value="ECO:0007669"/>
    <property type="project" value="UniProtKB-SubCell"/>
</dbReference>
<dbReference type="EMBL" id="HBUF01133645">
    <property type="protein sequence ID" value="CAG6644816.1"/>
    <property type="molecule type" value="Transcribed_RNA"/>
</dbReference>
<keyword evidence="2" id="KW-0813">Transport</keyword>
<dbReference type="GO" id="GO:0022857">
    <property type="term" value="F:transmembrane transporter activity"/>
    <property type="evidence" value="ECO:0007669"/>
    <property type="project" value="InterPro"/>
</dbReference>
<feature type="transmembrane region" description="Helical" evidence="8">
    <location>
        <begin position="423"/>
        <end position="443"/>
    </location>
</feature>
<dbReference type="InterPro" id="IPR050549">
    <property type="entry name" value="MFS_Trehalose_Transporter"/>
</dbReference>
<evidence type="ECO:0000256" key="5">
    <source>
        <dbReference type="ARBA" id="ARBA00022692"/>
    </source>
</evidence>
<evidence type="ECO:0000256" key="8">
    <source>
        <dbReference type="SAM" id="Phobius"/>
    </source>
</evidence>
<evidence type="ECO:0000256" key="4">
    <source>
        <dbReference type="ARBA" id="ARBA00022597"/>
    </source>
</evidence>
<keyword evidence="4" id="KW-0762">Sugar transport</keyword>
<keyword evidence="6 8" id="KW-1133">Transmembrane helix</keyword>
<dbReference type="PANTHER" id="PTHR48021">
    <property type="match status" value="1"/>
</dbReference>
<protein>
    <submittedName>
        <fullName evidence="10">Facilitated trehalose transporter Tret1</fullName>
    </submittedName>
</protein>
<proteinExistence type="predicted"/>
<feature type="domain" description="Major facilitator superfamily (MFS) profile" evidence="9">
    <location>
        <begin position="13"/>
        <end position="447"/>
    </location>
</feature>
<feature type="transmembrane region" description="Helical" evidence="8">
    <location>
        <begin position="354"/>
        <end position="380"/>
    </location>
</feature>
<dbReference type="InterPro" id="IPR005828">
    <property type="entry name" value="MFS_sugar_transport-like"/>
</dbReference>
<dbReference type="PANTHER" id="PTHR48021:SF1">
    <property type="entry name" value="GH07001P-RELATED"/>
    <property type="match status" value="1"/>
</dbReference>
<feature type="transmembrane region" description="Helical" evidence="8">
    <location>
        <begin position="250"/>
        <end position="270"/>
    </location>
</feature>
<evidence type="ECO:0000313" key="10">
    <source>
        <dbReference type="EMBL" id="CAG6644816.1"/>
    </source>
</evidence>
<sequence>MLLGHWLSDHKVRQYAAAWSWNLGGMNLGIYLGWSSVAAPMLQSETSPVYEAPLTDEELSCSASLPFIVAICFAMPWGYIANTLGRKITGCLTALCYILCFATVLKTKSPIIFILGRMIGGIAYCPTLFNGPMYIAEIAEPENIGRMSATYLISENFGTLMIYIIGGYVSFYFLNVFCMVFGFLSLVIILLFPESPVYYLKNDRPTEARLALQYFRPKNNETYLDNEMKRLNDTFILAKKMKLKFLFTKHTLMAMIIALYLQFGVQMTGINYITMYTVPIFQRTASLIDPYISTSIVGIIHTIAPCLYFIIVKYFGRKTIAVWSYTLQALVWATLGGYYFYIEHHSVDKLSSLNYFPLICISLFFLTYSSGGGAIPFTIYSEIFSSEVRNTVLPFIYVWNALISFCVLKLIPTFVYQTIHLSGVFWVFSVSCFLTVAFTLVFIPETKGKSFLTIIDDLTKKAWWK</sequence>
<accession>A0A8D8R8P2</accession>
<feature type="transmembrane region" description="Helical" evidence="8">
    <location>
        <begin position="290"/>
        <end position="310"/>
    </location>
</feature>
<feature type="transmembrane region" description="Helical" evidence="8">
    <location>
        <begin position="63"/>
        <end position="81"/>
    </location>
</feature>
<feature type="transmembrane region" description="Helical" evidence="8">
    <location>
        <begin position="172"/>
        <end position="192"/>
    </location>
</feature>
<keyword evidence="7 8" id="KW-0472">Membrane</keyword>
<dbReference type="SUPFAM" id="SSF103473">
    <property type="entry name" value="MFS general substrate transporter"/>
    <property type="match status" value="1"/>
</dbReference>
<feature type="transmembrane region" description="Helical" evidence="8">
    <location>
        <begin position="21"/>
        <end position="43"/>
    </location>
</feature>
<feature type="transmembrane region" description="Helical" evidence="8">
    <location>
        <begin position="322"/>
        <end position="342"/>
    </location>
</feature>
<dbReference type="Gene3D" id="1.20.1250.20">
    <property type="entry name" value="MFS general substrate transporter like domains"/>
    <property type="match status" value="1"/>
</dbReference>
<name>A0A8D8R8P2_9HEMI</name>
<comment type="subcellular location">
    <subcellularLocation>
        <location evidence="1">Cell membrane</location>
        <topology evidence="1">Multi-pass membrane protein</topology>
    </subcellularLocation>
</comment>
<evidence type="ECO:0000259" key="9">
    <source>
        <dbReference type="PROSITE" id="PS50850"/>
    </source>
</evidence>
<organism evidence="10">
    <name type="scientific">Cacopsylla melanoneura</name>
    <dbReference type="NCBI Taxonomy" id="428564"/>
    <lineage>
        <taxon>Eukaryota</taxon>
        <taxon>Metazoa</taxon>
        <taxon>Ecdysozoa</taxon>
        <taxon>Arthropoda</taxon>
        <taxon>Hexapoda</taxon>
        <taxon>Insecta</taxon>
        <taxon>Pterygota</taxon>
        <taxon>Neoptera</taxon>
        <taxon>Paraneoptera</taxon>
        <taxon>Hemiptera</taxon>
        <taxon>Sternorrhyncha</taxon>
        <taxon>Psylloidea</taxon>
        <taxon>Psyllidae</taxon>
        <taxon>Psyllinae</taxon>
        <taxon>Cacopsylla</taxon>
    </lineage>
</organism>
<dbReference type="Pfam" id="PF00083">
    <property type="entry name" value="Sugar_tr"/>
    <property type="match status" value="1"/>
</dbReference>
<evidence type="ECO:0000256" key="3">
    <source>
        <dbReference type="ARBA" id="ARBA00022475"/>
    </source>
</evidence>
<dbReference type="InterPro" id="IPR003663">
    <property type="entry name" value="Sugar/inositol_transpt"/>
</dbReference>